<evidence type="ECO:0000313" key="1">
    <source>
        <dbReference type="EMBL" id="GMF34868.1"/>
    </source>
</evidence>
<comment type="caution">
    <text evidence="1">The sequence shown here is derived from an EMBL/GenBank/DDBJ whole genome shotgun (WGS) entry which is preliminary data.</text>
</comment>
<dbReference type="Proteomes" id="UP001165083">
    <property type="component" value="Unassembled WGS sequence"/>
</dbReference>
<sequence>MNKSDVANSEMVAKCPEKLDTWTPTNIMDLELISSLLIKRKLDTKAGHTWTQTWTPTYSLTSKLTYIQDSTSNTGQYAGQIQFNLSTISSQAAFVNWEEAVIELPVKLQIPNGGAGSVTSTAAFHLLLWLQLVLPALLPATIASLSDNMDFGNTYPVLWNLSSGATATALAGGLALPVSAVTLTITADVNGTPTGGTGITTSQSFSRLLVPTYSPNPSADHALVRKKNIQLLRANYE</sequence>
<dbReference type="EMBL" id="BSXW01001223">
    <property type="protein sequence ID" value="GMF34868.1"/>
    <property type="molecule type" value="Genomic_DNA"/>
</dbReference>
<accession>A0A9W6XAW1</accession>
<proteinExistence type="predicted"/>
<protein>
    <submittedName>
        <fullName evidence="1">Unnamed protein product</fullName>
    </submittedName>
</protein>
<dbReference type="AlphaFoldDB" id="A0A9W6XAW1"/>
<gene>
    <name evidence="1" type="ORF">Plil01_001484200</name>
</gene>
<dbReference type="OrthoDB" id="92188at2759"/>
<name>A0A9W6XAW1_9STRA</name>
<evidence type="ECO:0000313" key="2">
    <source>
        <dbReference type="Proteomes" id="UP001165083"/>
    </source>
</evidence>
<reference evidence="1" key="1">
    <citation type="submission" date="2023-04" db="EMBL/GenBank/DDBJ databases">
        <title>Phytophthora lilii NBRC 32176.</title>
        <authorList>
            <person name="Ichikawa N."/>
            <person name="Sato H."/>
            <person name="Tonouchi N."/>
        </authorList>
    </citation>
    <scope>NUCLEOTIDE SEQUENCE</scope>
    <source>
        <strain evidence="1">NBRC 32176</strain>
    </source>
</reference>
<keyword evidence="2" id="KW-1185">Reference proteome</keyword>
<organism evidence="1 2">
    <name type="scientific">Phytophthora lilii</name>
    <dbReference type="NCBI Taxonomy" id="2077276"/>
    <lineage>
        <taxon>Eukaryota</taxon>
        <taxon>Sar</taxon>
        <taxon>Stramenopiles</taxon>
        <taxon>Oomycota</taxon>
        <taxon>Peronosporomycetes</taxon>
        <taxon>Peronosporales</taxon>
        <taxon>Peronosporaceae</taxon>
        <taxon>Phytophthora</taxon>
    </lineage>
</organism>